<dbReference type="WBParaSite" id="Csp11.Scaffold515.g2675.t1">
    <property type="protein sequence ID" value="Csp11.Scaffold515.g2675.t1"/>
    <property type="gene ID" value="Csp11.Scaffold515.g2675"/>
</dbReference>
<protein>
    <submittedName>
        <fullName evidence="3">Serpentine receptor class gamma</fullName>
    </submittedName>
</protein>
<proteinExistence type="predicted"/>
<evidence type="ECO:0000256" key="1">
    <source>
        <dbReference type="SAM" id="Phobius"/>
    </source>
</evidence>
<keyword evidence="1" id="KW-1133">Transmembrane helix</keyword>
<organism evidence="2 3">
    <name type="scientific">Caenorhabditis tropicalis</name>
    <dbReference type="NCBI Taxonomy" id="1561998"/>
    <lineage>
        <taxon>Eukaryota</taxon>
        <taxon>Metazoa</taxon>
        <taxon>Ecdysozoa</taxon>
        <taxon>Nematoda</taxon>
        <taxon>Chromadorea</taxon>
        <taxon>Rhabditida</taxon>
        <taxon>Rhabditina</taxon>
        <taxon>Rhabditomorpha</taxon>
        <taxon>Rhabditoidea</taxon>
        <taxon>Rhabditidae</taxon>
        <taxon>Peloderinae</taxon>
        <taxon>Caenorhabditis</taxon>
    </lineage>
</organism>
<reference evidence="3" key="1">
    <citation type="submission" date="2016-11" db="UniProtKB">
        <authorList>
            <consortium name="WormBaseParasite"/>
        </authorList>
    </citation>
    <scope>IDENTIFICATION</scope>
</reference>
<dbReference type="Proteomes" id="UP000095282">
    <property type="component" value="Unplaced"/>
</dbReference>
<dbReference type="eggNOG" id="ENOG502SXI3">
    <property type="taxonomic scope" value="Eukaryota"/>
</dbReference>
<feature type="transmembrane region" description="Helical" evidence="1">
    <location>
        <begin position="12"/>
        <end position="31"/>
    </location>
</feature>
<dbReference type="AlphaFoldDB" id="A0A1I7T5T2"/>
<accession>A0A1I7T5T2</accession>
<sequence length="220" mass="25205">MLRAVRKFCHNCICCLCIPIFCILAPFRPIWKFLNNKFTKFSLAVDAIVQDRNLLSVPENVWLYFCYSVYFNFGCALITFIGGVLCFTLGLYSSTFYTRVNCDNGLNIWIPLNNLVATWTGFFAVKTLHIRWSAFVHLVFTATMTPLMMIAAIYATAQVPVWYAEQRMSRGGKNWGYWNASGNIALAVCSYTIVCLSIFQLAVYYKYWLPSGQIGRFRSV</sequence>
<keyword evidence="1" id="KW-0812">Transmembrane</keyword>
<evidence type="ECO:0000313" key="3">
    <source>
        <dbReference type="WBParaSite" id="Csp11.Scaffold515.g2675.t1"/>
    </source>
</evidence>
<feature type="transmembrane region" description="Helical" evidence="1">
    <location>
        <begin position="106"/>
        <end position="125"/>
    </location>
</feature>
<keyword evidence="1" id="KW-0472">Membrane</keyword>
<keyword evidence="2" id="KW-1185">Reference proteome</keyword>
<feature type="transmembrane region" description="Helical" evidence="1">
    <location>
        <begin position="137"/>
        <end position="163"/>
    </location>
</feature>
<evidence type="ECO:0000313" key="2">
    <source>
        <dbReference type="Proteomes" id="UP000095282"/>
    </source>
</evidence>
<feature type="transmembrane region" description="Helical" evidence="1">
    <location>
        <begin position="61"/>
        <end position="94"/>
    </location>
</feature>
<feature type="transmembrane region" description="Helical" evidence="1">
    <location>
        <begin position="184"/>
        <end position="205"/>
    </location>
</feature>
<name>A0A1I7T5T2_9PELO</name>